<evidence type="ECO:0000313" key="2">
    <source>
        <dbReference type="Proteomes" id="UP001185706"/>
    </source>
</evidence>
<dbReference type="AlphaFoldDB" id="A0AAE4SZN5"/>
<proteinExistence type="predicted"/>
<reference evidence="1" key="1">
    <citation type="submission" date="2023-08" db="EMBL/GenBank/DDBJ databases">
        <title>Genomic characterization of the C. tuberculostearicum species complex, a ubiquitous member of the human skin microbiome.</title>
        <authorList>
            <person name="Ahmed N."/>
            <person name="Deming C."/>
            <person name="Conlan S."/>
            <person name="Segre J."/>
        </authorList>
    </citation>
    <scope>NUCLEOTIDE SEQUENCE</scope>
    <source>
        <strain evidence="1">CTNIH22</strain>
    </source>
</reference>
<gene>
    <name evidence="1" type="ORF">RAE03_10550</name>
</gene>
<dbReference type="Proteomes" id="UP001185706">
    <property type="component" value="Unassembled WGS sequence"/>
</dbReference>
<accession>A0AAE4SZN5</accession>
<comment type="caution">
    <text evidence="1">The sequence shown here is derived from an EMBL/GenBank/DDBJ whole genome shotgun (WGS) entry which is preliminary data.</text>
</comment>
<evidence type="ECO:0000313" key="1">
    <source>
        <dbReference type="EMBL" id="MDV2420202.1"/>
    </source>
</evidence>
<name>A0AAE4SZN5_9CORY</name>
<organism evidence="1 2">
    <name type="scientific">Corynebacterium tuberculostearicum</name>
    <dbReference type="NCBI Taxonomy" id="38304"/>
    <lineage>
        <taxon>Bacteria</taxon>
        <taxon>Bacillati</taxon>
        <taxon>Actinomycetota</taxon>
        <taxon>Actinomycetes</taxon>
        <taxon>Mycobacteriales</taxon>
        <taxon>Corynebacteriaceae</taxon>
        <taxon>Corynebacterium</taxon>
    </lineage>
</organism>
<protein>
    <submittedName>
        <fullName evidence="1">Uncharacterized protein</fullName>
    </submittedName>
</protein>
<dbReference type="EMBL" id="JAVBIB010000019">
    <property type="protein sequence ID" value="MDV2420202.1"/>
    <property type="molecule type" value="Genomic_DNA"/>
</dbReference>
<dbReference type="RefSeq" id="WP_316993793.1">
    <property type="nucleotide sequence ID" value="NZ_JAVBIB010000019.1"/>
</dbReference>
<sequence>MTNADPAKGIAAVVEELTTLDERRAELVAERDMLMVAARDNGTPWAELGRLSGLSVGAVKKALDRAKSNE</sequence>